<dbReference type="AlphaFoldDB" id="A0A6H2A3C8"/>
<dbReference type="EMBL" id="MT144492">
    <property type="protein sequence ID" value="QJA54278.1"/>
    <property type="molecule type" value="Genomic_DNA"/>
</dbReference>
<proteinExistence type="predicted"/>
<name>A0A6H2A3C8_9ZZZZ</name>
<accession>A0A6H2A3C8</accession>
<protein>
    <submittedName>
        <fullName evidence="1">Uncharacterized protein</fullName>
    </submittedName>
</protein>
<organism evidence="1">
    <name type="scientific">viral metagenome</name>
    <dbReference type="NCBI Taxonomy" id="1070528"/>
    <lineage>
        <taxon>unclassified sequences</taxon>
        <taxon>metagenomes</taxon>
        <taxon>organismal metagenomes</taxon>
    </lineage>
</organism>
<evidence type="ECO:0000313" key="2">
    <source>
        <dbReference type="EMBL" id="QJA74197.1"/>
    </source>
</evidence>
<sequence length="149" mass="17502">MNKVDLEQLEKVGLTAAAKGVKDLIELKRKMMIAYEHFRYVTQNKIDTFNEKLKKETLTEDKRSYSYKRLDFIKLSDYTEVPPQDVISKLEEALSFNCFDYFEVAKIKDIVEVKDPIVFGRINNCSDRFFIGQWDNDISIEDIIKENEG</sequence>
<dbReference type="EMBL" id="MT142081">
    <property type="protein sequence ID" value="QJA74197.1"/>
    <property type="molecule type" value="Genomic_DNA"/>
</dbReference>
<evidence type="ECO:0000313" key="1">
    <source>
        <dbReference type="EMBL" id="QJA54278.1"/>
    </source>
</evidence>
<gene>
    <name evidence="2" type="ORF">MM415A02079_0007</name>
    <name evidence="1" type="ORF">TM448A04580_0008</name>
</gene>
<reference evidence="1" key="1">
    <citation type="submission" date="2020-03" db="EMBL/GenBank/DDBJ databases">
        <title>The deep terrestrial virosphere.</title>
        <authorList>
            <person name="Holmfeldt K."/>
            <person name="Nilsson E."/>
            <person name="Simone D."/>
            <person name="Lopez-Fernandez M."/>
            <person name="Wu X."/>
            <person name="de Brujin I."/>
            <person name="Lundin D."/>
            <person name="Andersson A."/>
            <person name="Bertilsson S."/>
            <person name="Dopson M."/>
        </authorList>
    </citation>
    <scope>NUCLEOTIDE SEQUENCE</scope>
    <source>
        <strain evidence="2">MM415A02079</strain>
        <strain evidence="1">TM448A04580</strain>
    </source>
</reference>